<keyword evidence="11" id="KW-1003">Cell membrane</keyword>
<feature type="transmembrane region" description="Helical" evidence="11">
    <location>
        <begin position="152"/>
        <end position="173"/>
    </location>
</feature>
<dbReference type="InterPro" id="IPR045082">
    <property type="entry name" value="ATP_syn_F0_a_bact/chloroplast"/>
</dbReference>
<evidence type="ECO:0000256" key="9">
    <source>
        <dbReference type="ARBA" id="ARBA00023136"/>
    </source>
</evidence>
<dbReference type="GO" id="GO:0045259">
    <property type="term" value="C:proton-transporting ATP synthase complex"/>
    <property type="evidence" value="ECO:0007669"/>
    <property type="project" value="UniProtKB-KW"/>
</dbReference>
<evidence type="ECO:0000256" key="10">
    <source>
        <dbReference type="ARBA" id="ARBA00023310"/>
    </source>
</evidence>
<dbReference type="NCBIfam" id="TIGR01131">
    <property type="entry name" value="ATP_synt_6_or_A"/>
    <property type="match status" value="1"/>
</dbReference>
<evidence type="ECO:0000256" key="12">
    <source>
        <dbReference type="RuleBase" id="RU000483"/>
    </source>
</evidence>
<feature type="transmembrane region" description="Helical" evidence="11">
    <location>
        <begin position="124"/>
        <end position="146"/>
    </location>
</feature>
<evidence type="ECO:0000256" key="2">
    <source>
        <dbReference type="ARBA" id="ARBA00006810"/>
    </source>
</evidence>
<feature type="transmembrane region" description="Helical" evidence="11">
    <location>
        <begin position="21"/>
        <end position="41"/>
    </location>
</feature>
<dbReference type="Proteomes" id="UP000177943">
    <property type="component" value="Unassembled WGS sequence"/>
</dbReference>
<name>A0A1G2MTJ0_9BACT</name>
<comment type="function">
    <text evidence="11 12">Key component of the proton channel; it plays a direct role in the translocation of protons across the membrane.</text>
</comment>
<dbReference type="AlphaFoldDB" id="A0A1G2MTJ0"/>
<evidence type="ECO:0000256" key="4">
    <source>
        <dbReference type="ARBA" id="ARBA00022547"/>
    </source>
</evidence>
<keyword evidence="5 11" id="KW-0812">Transmembrane</keyword>
<dbReference type="CDD" id="cd00310">
    <property type="entry name" value="ATP-synt_Fo_a_6"/>
    <property type="match status" value="1"/>
</dbReference>
<evidence type="ECO:0000313" key="14">
    <source>
        <dbReference type="Proteomes" id="UP000177943"/>
    </source>
</evidence>
<keyword evidence="9 11" id="KW-0472">Membrane</keyword>
<proteinExistence type="inferred from homology"/>
<evidence type="ECO:0000256" key="5">
    <source>
        <dbReference type="ARBA" id="ARBA00022692"/>
    </source>
</evidence>
<keyword evidence="10 11" id="KW-0066">ATP synthesis</keyword>
<dbReference type="PANTHER" id="PTHR42823">
    <property type="entry name" value="ATP SYNTHASE SUBUNIT A, CHLOROPLASTIC"/>
    <property type="match status" value="1"/>
</dbReference>
<comment type="caution">
    <text evidence="13">The sequence shown here is derived from an EMBL/GenBank/DDBJ whole genome shotgun (WGS) entry which is preliminary data.</text>
</comment>
<dbReference type="InterPro" id="IPR000568">
    <property type="entry name" value="ATP_synth_F0_asu"/>
</dbReference>
<dbReference type="InterPro" id="IPR035908">
    <property type="entry name" value="F0_ATP_A_sf"/>
</dbReference>
<dbReference type="GO" id="GO:0046933">
    <property type="term" value="F:proton-transporting ATP synthase activity, rotational mechanism"/>
    <property type="evidence" value="ECO:0007669"/>
    <property type="project" value="UniProtKB-UniRule"/>
</dbReference>
<reference evidence="13 14" key="1">
    <citation type="journal article" date="2016" name="Nat. Commun.">
        <title>Thousands of microbial genomes shed light on interconnected biogeochemical processes in an aquifer system.</title>
        <authorList>
            <person name="Anantharaman K."/>
            <person name="Brown C.T."/>
            <person name="Hug L.A."/>
            <person name="Sharon I."/>
            <person name="Castelle C.J."/>
            <person name="Probst A.J."/>
            <person name="Thomas B.C."/>
            <person name="Singh A."/>
            <person name="Wilkins M.J."/>
            <person name="Karaoz U."/>
            <person name="Brodie E.L."/>
            <person name="Williams K.H."/>
            <person name="Hubbard S.S."/>
            <person name="Banfield J.F."/>
        </authorList>
    </citation>
    <scope>NUCLEOTIDE SEQUENCE [LARGE SCALE GENOMIC DNA]</scope>
</reference>
<keyword evidence="8 11" id="KW-0406">Ion transport</keyword>
<keyword evidence="3 11" id="KW-0813">Transport</keyword>
<dbReference type="HAMAP" id="MF_01393">
    <property type="entry name" value="ATP_synth_a_bact"/>
    <property type="match status" value="1"/>
</dbReference>
<evidence type="ECO:0000256" key="8">
    <source>
        <dbReference type="ARBA" id="ARBA00023065"/>
    </source>
</evidence>
<sequence>MEHISIIPETITKIGGLAITNTLFTSWLVVLLIVFLAWLVGRKISEVPNALQNGVELIFEKMFDFFETVAGTREKAEKFFPLVATVFIFILTANWIGILPGMGSIGFHRGEEFIPIFRSINSDLNMTLAIALLVVVAAHIFGVIGIGMKGHISKFLSFKSPMAFFTGILELIGEFSRILSFSFRLFGNVFAGEVLLVIIGSLIPYVAPVPFLGMELFVGFIQALIFSTLTMLILSTFTEAHAEH</sequence>
<evidence type="ECO:0000256" key="1">
    <source>
        <dbReference type="ARBA" id="ARBA00004141"/>
    </source>
</evidence>
<dbReference type="PROSITE" id="PS00449">
    <property type="entry name" value="ATPASE_A"/>
    <property type="match status" value="1"/>
</dbReference>
<feature type="transmembrane region" description="Helical" evidence="11">
    <location>
        <begin position="79"/>
        <end position="103"/>
    </location>
</feature>
<evidence type="ECO:0000256" key="3">
    <source>
        <dbReference type="ARBA" id="ARBA00022448"/>
    </source>
</evidence>
<feature type="transmembrane region" description="Helical" evidence="11">
    <location>
        <begin position="212"/>
        <end position="234"/>
    </location>
</feature>
<evidence type="ECO:0000313" key="13">
    <source>
        <dbReference type="EMBL" id="OHA27210.1"/>
    </source>
</evidence>
<dbReference type="Pfam" id="PF00119">
    <property type="entry name" value="ATP-synt_A"/>
    <property type="match status" value="1"/>
</dbReference>
<dbReference type="GO" id="GO:0042777">
    <property type="term" value="P:proton motive force-driven plasma membrane ATP synthesis"/>
    <property type="evidence" value="ECO:0007669"/>
    <property type="project" value="TreeGrafter"/>
</dbReference>
<gene>
    <name evidence="11" type="primary">atpB</name>
    <name evidence="13" type="ORF">A3D56_02010</name>
</gene>
<dbReference type="PANTHER" id="PTHR42823:SF3">
    <property type="entry name" value="ATP SYNTHASE SUBUNIT A, CHLOROPLASTIC"/>
    <property type="match status" value="1"/>
</dbReference>
<keyword evidence="4 11" id="KW-0138">CF(0)</keyword>
<dbReference type="PRINTS" id="PR00123">
    <property type="entry name" value="ATPASEA"/>
</dbReference>
<dbReference type="GO" id="GO:0005886">
    <property type="term" value="C:plasma membrane"/>
    <property type="evidence" value="ECO:0007669"/>
    <property type="project" value="UniProtKB-SubCell"/>
</dbReference>
<dbReference type="EMBL" id="MHRP01000020">
    <property type="protein sequence ID" value="OHA27210.1"/>
    <property type="molecule type" value="Genomic_DNA"/>
</dbReference>
<evidence type="ECO:0000256" key="7">
    <source>
        <dbReference type="ARBA" id="ARBA00022989"/>
    </source>
</evidence>
<dbReference type="SUPFAM" id="SSF81336">
    <property type="entry name" value="F1F0 ATP synthase subunit A"/>
    <property type="match status" value="1"/>
</dbReference>
<feature type="transmembrane region" description="Helical" evidence="11">
    <location>
        <begin position="185"/>
        <end position="206"/>
    </location>
</feature>
<protein>
    <recommendedName>
        <fullName evidence="11 12">ATP synthase subunit a</fullName>
    </recommendedName>
    <alternativeName>
        <fullName evidence="11">ATP synthase F0 sector subunit a</fullName>
    </alternativeName>
    <alternativeName>
        <fullName evidence="11">F-ATPase subunit 6</fullName>
    </alternativeName>
</protein>
<accession>A0A1G2MTJ0</accession>
<dbReference type="InterPro" id="IPR023011">
    <property type="entry name" value="ATP_synth_F0_asu_AS"/>
</dbReference>
<organism evidence="13 14">
    <name type="scientific">Candidatus Taylorbacteria bacterium RIFCSPHIGHO2_02_FULL_45_35</name>
    <dbReference type="NCBI Taxonomy" id="1802311"/>
    <lineage>
        <taxon>Bacteria</taxon>
        <taxon>Candidatus Tayloriibacteriota</taxon>
    </lineage>
</organism>
<evidence type="ECO:0000256" key="11">
    <source>
        <dbReference type="HAMAP-Rule" id="MF_01393"/>
    </source>
</evidence>
<evidence type="ECO:0000256" key="6">
    <source>
        <dbReference type="ARBA" id="ARBA00022781"/>
    </source>
</evidence>
<dbReference type="Gene3D" id="1.20.120.220">
    <property type="entry name" value="ATP synthase, F0 complex, subunit A"/>
    <property type="match status" value="1"/>
</dbReference>
<keyword evidence="6 11" id="KW-0375">Hydrogen ion transport</keyword>
<comment type="similarity">
    <text evidence="2 11 12">Belongs to the ATPase A chain family.</text>
</comment>
<keyword evidence="7 11" id="KW-1133">Transmembrane helix</keyword>
<comment type="subcellular location">
    <subcellularLocation>
        <location evidence="11 12">Cell membrane</location>
        <topology evidence="11 12">Multi-pass membrane protein</topology>
    </subcellularLocation>
    <subcellularLocation>
        <location evidence="1">Membrane</location>
        <topology evidence="1">Multi-pass membrane protein</topology>
    </subcellularLocation>
</comment>